<gene>
    <name evidence="2" type="ORF">D7M11_16560</name>
</gene>
<evidence type="ECO:0000313" key="2">
    <source>
        <dbReference type="EMBL" id="RKN83806.1"/>
    </source>
</evidence>
<dbReference type="Proteomes" id="UP000282311">
    <property type="component" value="Unassembled WGS sequence"/>
</dbReference>
<keyword evidence="3" id="KW-1185">Reference proteome</keyword>
<sequence>MVYIEKGVAAVNFDSLHKFNVGPSDADKVVYVIPASRLLEPEEMERLLEVYRPLMKGLDRIAAATYFCNQFANVGLALQYAISVLGRSIDLSLNNISVQLFAQEGKSGIAYKLDRWSAQAAPIGLAEHRSWLEDVYAGFYGGTVKPLYESVSNVSGIDIGQLWGLLPTRFNFMTEQWMLAAANERERAAIADDYSFLVKELPASVFGRVINPFDVIIRWVEDLKDPCKQLRMKNSCCQYYRTEGGYYCYTCPRIKESEREERRLQARAAVAVSP</sequence>
<dbReference type="EMBL" id="RBAH01000011">
    <property type="protein sequence ID" value="RKN83806.1"/>
    <property type="molecule type" value="Genomic_DNA"/>
</dbReference>
<dbReference type="AlphaFoldDB" id="A0A3B0CIK4"/>
<organism evidence="2 3">
    <name type="scientific">Paenibacillus ginsengarvi</name>
    <dbReference type="NCBI Taxonomy" id="400777"/>
    <lineage>
        <taxon>Bacteria</taxon>
        <taxon>Bacillati</taxon>
        <taxon>Bacillota</taxon>
        <taxon>Bacilli</taxon>
        <taxon>Bacillales</taxon>
        <taxon>Paenibacillaceae</taxon>
        <taxon>Paenibacillus</taxon>
    </lineage>
</organism>
<comment type="caution">
    <text evidence="2">The sequence shown here is derived from an EMBL/GenBank/DDBJ whole genome shotgun (WGS) entry which is preliminary data.</text>
</comment>
<proteinExistence type="predicted"/>
<dbReference type="GO" id="GO:0051537">
    <property type="term" value="F:2 iron, 2 sulfur cluster binding"/>
    <property type="evidence" value="ECO:0007669"/>
    <property type="project" value="InterPro"/>
</dbReference>
<protein>
    <submittedName>
        <fullName evidence="2">(2Fe-2S)-binding protein</fullName>
    </submittedName>
</protein>
<evidence type="ECO:0000313" key="3">
    <source>
        <dbReference type="Proteomes" id="UP000282311"/>
    </source>
</evidence>
<dbReference type="InterPro" id="IPR024726">
    <property type="entry name" value="FhuF_C"/>
</dbReference>
<name>A0A3B0CIK4_9BACL</name>
<accession>A0A3B0CIK4</accession>
<feature type="domain" description="Ferric siderophore reductase C-terminal" evidence="1">
    <location>
        <begin position="234"/>
        <end position="253"/>
    </location>
</feature>
<evidence type="ECO:0000259" key="1">
    <source>
        <dbReference type="Pfam" id="PF11575"/>
    </source>
</evidence>
<dbReference type="Pfam" id="PF11575">
    <property type="entry name" value="FhuF_C"/>
    <property type="match status" value="1"/>
</dbReference>
<reference evidence="2 3" key="1">
    <citation type="journal article" date="2007" name="Int. J. Syst. Evol. Microbiol.">
        <title>Paenibacillus ginsengarvi sp. nov., isolated from soil from ginseng cultivation.</title>
        <authorList>
            <person name="Yoon M.H."/>
            <person name="Ten L.N."/>
            <person name="Im W.T."/>
        </authorList>
    </citation>
    <scope>NUCLEOTIDE SEQUENCE [LARGE SCALE GENOMIC DNA]</scope>
    <source>
        <strain evidence="2 3">KCTC 13059</strain>
    </source>
</reference>